<comment type="caution">
    <text evidence="1">The sequence shown here is derived from an EMBL/GenBank/DDBJ whole genome shotgun (WGS) entry which is preliminary data.</text>
</comment>
<gene>
    <name evidence="1" type="ORF">ACJMK2_036735</name>
</gene>
<protein>
    <submittedName>
        <fullName evidence="1">Uncharacterized protein</fullName>
    </submittedName>
</protein>
<dbReference type="EMBL" id="JBJQND010000006">
    <property type="protein sequence ID" value="KAL3873640.1"/>
    <property type="molecule type" value="Genomic_DNA"/>
</dbReference>
<proteinExistence type="predicted"/>
<dbReference type="AlphaFoldDB" id="A0ABD3WMA0"/>
<sequence length="89" mass="10193">MQYPVTLITTPSYVSSLWQPFTVFELSREKMLGFLVCKNCRIVTTTIITSIGTNTPDTVDKEKAVPGSMKNIKNKQTMENHRYFEAFKP</sequence>
<evidence type="ECO:0000313" key="2">
    <source>
        <dbReference type="Proteomes" id="UP001634394"/>
    </source>
</evidence>
<reference evidence="1 2" key="1">
    <citation type="submission" date="2024-11" db="EMBL/GenBank/DDBJ databases">
        <title>Chromosome-level genome assembly of the freshwater bivalve Anodonta woodiana.</title>
        <authorList>
            <person name="Chen X."/>
        </authorList>
    </citation>
    <scope>NUCLEOTIDE SEQUENCE [LARGE SCALE GENOMIC DNA]</scope>
    <source>
        <strain evidence="1">MN2024</strain>
        <tissue evidence="1">Gills</tissue>
    </source>
</reference>
<organism evidence="1 2">
    <name type="scientific">Sinanodonta woodiana</name>
    <name type="common">Chinese pond mussel</name>
    <name type="synonym">Anodonta woodiana</name>
    <dbReference type="NCBI Taxonomy" id="1069815"/>
    <lineage>
        <taxon>Eukaryota</taxon>
        <taxon>Metazoa</taxon>
        <taxon>Spiralia</taxon>
        <taxon>Lophotrochozoa</taxon>
        <taxon>Mollusca</taxon>
        <taxon>Bivalvia</taxon>
        <taxon>Autobranchia</taxon>
        <taxon>Heteroconchia</taxon>
        <taxon>Palaeoheterodonta</taxon>
        <taxon>Unionida</taxon>
        <taxon>Unionoidea</taxon>
        <taxon>Unionidae</taxon>
        <taxon>Unioninae</taxon>
        <taxon>Sinanodonta</taxon>
    </lineage>
</organism>
<accession>A0ABD3WMA0</accession>
<dbReference type="Proteomes" id="UP001634394">
    <property type="component" value="Unassembled WGS sequence"/>
</dbReference>
<name>A0ABD3WMA0_SINWO</name>
<keyword evidence="2" id="KW-1185">Reference proteome</keyword>
<evidence type="ECO:0000313" key="1">
    <source>
        <dbReference type="EMBL" id="KAL3873640.1"/>
    </source>
</evidence>